<proteinExistence type="inferred from homology"/>
<evidence type="ECO:0000256" key="1">
    <source>
        <dbReference type="ARBA" id="ARBA00004651"/>
    </source>
</evidence>
<dbReference type="CDD" id="cd06261">
    <property type="entry name" value="TM_PBP2"/>
    <property type="match status" value="1"/>
</dbReference>
<dbReference type="PROSITE" id="PS50928">
    <property type="entry name" value="ABC_TM1"/>
    <property type="match status" value="1"/>
</dbReference>
<dbReference type="PANTHER" id="PTHR30465">
    <property type="entry name" value="INNER MEMBRANE ABC TRANSPORTER"/>
    <property type="match status" value="1"/>
</dbReference>
<protein>
    <recommendedName>
        <fullName evidence="9">ABC transmembrane type-1 domain-containing protein</fullName>
    </recommendedName>
</protein>
<keyword evidence="5 7" id="KW-1133">Transmembrane helix</keyword>
<feature type="domain" description="ABC transmembrane type-1" evidence="9">
    <location>
        <begin position="158"/>
        <end position="363"/>
    </location>
</feature>
<dbReference type="Proteomes" id="UP001208689">
    <property type="component" value="Chromosome"/>
</dbReference>
<keyword evidence="11" id="KW-1185">Reference proteome</keyword>
<feature type="transmembrane region" description="Helical" evidence="7">
    <location>
        <begin position="194"/>
        <end position="218"/>
    </location>
</feature>
<dbReference type="SUPFAM" id="SSF161098">
    <property type="entry name" value="MetI-like"/>
    <property type="match status" value="1"/>
</dbReference>
<evidence type="ECO:0000259" key="9">
    <source>
        <dbReference type="PROSITE" id="PS50928"/>
    </source>
</evidence>
<evidence type="ECO:0000256" key="5">
    <source>
        <dbReference type="ARBA" id="ARBA00022989"/>
    </source>
</evidence>
<dbReference type="Gene3D" id="1.10.3720.10">
    <property type="entry name" value="MetI-like"/>
    <property type="match status" value="1"/>
</dbReference>
<dbReference type="EMBL" id="CP104013">
    <property type="protein sequence ID" value="UYP46041.1"/>
    <property type="molecule type" value="Genomic_DNA"/>
</dbReference>
<evidence type="ECO:0000313" key="11">
    <source>
        <dbReference type="Proteomes" id="UP001208689"/>
    </source>
</evidence>
<keyword evidence="6 7" id="KW-0472">Membrane</keyword>
<feature type="transmembrane region" description="Helical" evidence="7">
    <location>
        <begin position="309"/>
        <end position="332"/>
    </location>
</feature>
<evidence type="ECO:0000256" key="7">
    <source>
        <dbReference type="RuleBase" id="RU363032"/>
    </source>
</evidence>
<feature type="transmembrane region" description="Helical" evidence="7">
    <location>
        <begin position="158"/>
        <end position="182"/>
    </location>
</feature>
<sequence>MIDMASNLSANDHNSYDQNTSSSLDIESTLLIKEVEKKKSVVGYFTEFFSNSYVKFILKKAVFYLFVFWITVSIAFLIPRLLPGDPLAKLLRPPQGMVTPEALAAWDVRKHEMESYLNLDKSLFMQYLLFWRDFFQGNLGFSYNKELTPVTEVIGPRLIYSLLVVIPVVAGSFLIGNNVGAWAGYRQSKFSMRIYYLFVFLQSAPYFWTAYIFQYIFITKGPIPLTPPSITTPFVDTLGMYFMIIVLLTLCFSGGWATGARSMMIYETESDYILYCRKLGFEDSKLRKYALRNAMLPQLTGLNLRFNECLGATFIIEYVFAWPGLGALSINAMSSLNYTLMVGTFVVNIIIVVFGNFLIDILYGFIDPRIRITGGND</sequence>
<feature type="transmembrane region" description="Helical" evidence="7">
    <location>
        <begin position="338"/>
        <end position="363"/>
    </location>
</feature>
<reference evidence="10" key="1">
    <citation type="submission" date="2022-09" db="EMBL/GenBank/DDBJ databases">
        <title>Actin cytoskeleton and complex cell architecture in an #Asgard archaeon.</title>
        <authorList>
            <person name="Ponce Toledo R.I."/>
            <person name="Schleper C."/>
            <person name="Rodrigues Oliveira T."/>
            <person name="Wollweber F."/>
            <person name="Xu J."/>
            <person name="Rittmann S."/>
            <person name="Klingl A."/>
            <person name="Pilhofer M."/>
        </authorList>
    </citation>
    <scope>NUCLEOTIDE SEQUENCE</scope>
    <source>
        <strain evidence="10">B-35</strain>
    </source>
</reference>
<evidence type="ECO:0000256" key="8">
    <source>
        <dbReference type="SAM" id="MobiDB-lite"/>
    </source>
</evidence>
<evidence type="ECO:0000256" key="6">
    <source>
        <dbReference type="ARBA" id="ARBA00023136"/>
    </source>
</evidence>
<dbReference type="InterPro" id="IPR035906">
    <property type="entry name" value="MetI-like_sf"/>
</dbReference>
<gene>
    <name evidence="10" type="ORF">NEF87_002326</name>
</gene>
<dbReference type="InterPro" id="IPR000515">
    <property type="entry name" value="MetI-like"/>
</dbReference>
<organism evidence="10 11">
    <name type="scientific">Candidatus Lokiarchaeum ossiferum</name>
    <dbReference type="NCBI Taxonomy" id="2951803"/>
    <lineage>
        <taxon>Archaea</taxon>
        <taxon>Promethearchaeati</taxon>
        <taxon>Promethearchaeota</taxon>
        <taxon>Promethearchaeia</taxon>
        <taxon>Promethearchaeales</taxon>
        <taxon>Promethearchaeaceae</taxon>
        <taxon>Candidatus Lokiarchaeum</taxon>
    </lineage>
</organism>
<name>A0ABY6HRJ2_9ARCH</name>
<feature type="transmembrane region" description="Helical" evidence="7">
    <location>
        <begin position="238"/>
        <end position="257"/>
    </location>
</feature>
<accession>A0ABY6HRJ2</accession>
<keyword evidence="2 7" id="KW-0813">Transport</keyword>
<dbReference type="PANTHER" id="PTHR30465:SF44">
    <property type="entry name" value="ABC-TYPE DIPEPTIDE_OLIGOPEPTIDE TRANSPORT SYSTEM, PERMEASE COMPONENT"/>
    <property type="match status" value="1"/>
</dbReference>
<evidence type="ECO:0000256" key="3">
    <source>
        <dbReference type="ARBA" id="ARBA00022475"/>
    </source>
</evidence>
<comment type="subcellular location">
    <subcellularLocation>
        <location evidence="1 7">Cell membrane</location>
        <topology evidence="1 7">Multi-pass membrane protein</topology>
    </subcellularLocation>
</comment>
<keyword evidence="4 7" id="KW-0812">Transmembrane</keyword>
<evidence type="ECO:0000256" key="4">
    <source>
        <dbReference type="ARBA" id="ARBA00022692"/>
    </source>
</evidence>
<evidence type="ECO:0000313" key="10">
    <source>
        <dbReference type="EMBL" id="UYP46041.1"/>
    </source>
</evidence>
<keyword evidence="3" id="KW-1003">Cell membrane</keyword>
<dbReference type="Pfam" id="PF00528">
    <property type="entry name" value="BPD_transp_1"/>
    <property type="match status" value="1"/>
</dbReference>
<feature type="region of interest" description="Disordered" evidence="8">
    <location>
        <begin position="1"/>
        <end position="21"/>
    </location>
</feature>
<evidence type="ECO:0000256" key="2">
    <source>
        <dbReference type="ARBA" id="ARBA00022448"/>
    </source>
</evidence>
<comment type="similarity">
    <text evidence="7">Belongs to the binding-protein-dependent transport system permease family.</text>
</comment>
<feature type="transmembrane region" description="Helical" evidence="7">
    <location>
        <begin position="61"/>
        <end position="82"/>
    </location>
</feature>